<dbReference type="InterPro" id="IPR053185">
    <property type="entry name" value="SET_domain_protein"/>
</dbReference>
<comment type="caution">
    <text evidence="1">The sequence shown here is derived from an EMBL/GenBank/DDBJ whole genome shotgun (WGS) entry which is preliminary data.</text>
</comment>
<dbReference type="Proteomes" id="UP001498398">
    <property type="component" value="Unassembled WGS sequence"/>
</dbReference>
<proteinExistence type="predicted"/>
<evidence type="ECO:0000313" key="2">
    <source>
        <dbReference type="Proteomes" id="UP001498398"/>
    </source>
</evidence>
<dbReference type="Gene3D" id="2.170.270.10">
    <property type="entry name" value="SET domain"/>
    <property type="match status" value="1"/>
</dbReference>
<protein>
    <submittedName>
        <fullName evidence="1">Uncharacterized protein</fullName>
    </submittedName>
</protein>
<name>A0ABR1JI36_9AGAR</name>
<organism evidence="1 2">
    <name type="scientific">Marasmiellus scandens</name>
    <dbReference type="NCBI Taxonomy" id="2682957"/>
    <lineage>
        <taxon>Eukaryota</taxon>
        <taxon>Fungi</taxon>
        <taxon>Dikarya</taxon>
        <taxon>Basidiomycota</taxon>
        <taxon>Agaricomycotina</taxon>
        <taxon>Agaricomycetes</taxon>
        <taxon>Agaricomycetidae</taxon>
        <taxon>Agaricales</taxon>
        <taxon>Marasmiineae</taxon>
        <taxon>Omphalotaceae</taxon>
        <taxon>Marasmiellus</taxon>
    </lineage>
</organism>
<dbReference type="PANTHER" id="PTHR47332">
    <property type="entry name" value="SET DOMAIN-CONTAINING PROTEIN 5"/>
    <property type="match status" value="1"/>
</dbReference>
<dbReference type="EMBL" id="JBANRG010000014">
    <property type="protein sequence ID" value="KAK7460844.1"/>
    <property type="molecule type" value="Genomic_DNA"/>
</dbReference>
<dbReference type="PANTHER" id="PTHR47332:SF4">
    <property type="entry name" value="SET DOMAIN-CONTAINING PROTEIN 5"/>
    <property type="match status" value="1"/>
</dbReference>
<sequence>MKRGFLNKPNAFAKASTGYDSNIVKSQTPLVINLADQSKEVGGLKRATVDVSNCKAHEYQFRENNGARLDYPDDAWLASTQPSQPMDATLADVPDGWAECFITGRAKRAIVSVPGFPEALPRTDPSRPKPYTIVESTGKGMGMFAARDIEWGELIVAERPMLVIPVAFPYEGAAVTPANFTTDHIQQLHLNQTEKVMEMLLSRMPKENQEAYKKLANCHKEDGSGPLYGIVRTNGFGLEDYCKIEKPGHPERYSGIFKDLSRINHRQVASTHPIYH</sequence>
<dbReference type="SUPFAM" id="SSF82199">
    <property type="entry name" value="SET domain"/>
    <property type="match status" value="1"/>
</dbReference>
<reference evidence="1 2" key="1">
    <citation type="submission" date="2024-01" db="EMBL/GenBank/DDBJ databases">
        <title>A draft genome for the cacao thread blight pathogen Marasmiellus scandens.</title>
        <authorList>
            <person name="Baruah I.K."/>
            <person name="Leung J."/>
            <person name="Bukari Y."/>
            <person name="Amoako-Attah I."/>
            <person name="Meinhardt L.W."/>
            <person name="Bailey B.A."/>
            <person name="Cohen S.P."/>
        </authorList>
    </citation>
    <scope>NUCLEOTIDE SEQUENCE [LARGE SCALE GENOMIC DNA]</scope>
    <source>
        <strain evidence="1 2">GH-19</strain>
    </source>
</reference>
<gene>
    <name evidence="1" type="ORF">VKT23_008775</name>
</gene>
<dbReference type="InterPro" id="IPR046341">
    <property type="entry name" value="SET_dom_sf"/>
</dbReference>
<evidence type="ECO:0000313" key="1">
    <source>
        <dbReference type="EMBL" id="KAK7460844.1"/>
    </source>
</evidence>
<keyword evidence="2" id="KW-1185">Reference proteome</keyword>
<accession>A0ABR1JI36</accession>